<dbReference type="InterPro" id="IPR008983">
    <property type="entry name" value="Tumour_necrosis_fac-like_dom"/>
</dbReference>
<evidence type="ECO:0000313" key="7">
    <source>
        <dbReference type="EMBL" id="KAL3831515.1"/>
    </source>
</evidence>
<dbReference type="SUPFAM" id="SSF49842">
    <property type="entry name" value="TNF-like"/>
    <property type="match status" value="1"/>
</dbReference>
<keyword evidence="4" id="KW-0175">Coiled coil</keyword>
<dbReference type="InterPro" id="IPR050822">
    <property type="entry name" value="Cerebellin_Synaptic_Org"/>
</dbReference>
<dbReference type="GO" id="GO:0005576">
    <property type="term" value="C:extracellular region"/>
    <property type="evidence" value="ECO:0007669"/>
    <property type="project" value="UniProtKB-SubCell"/>
</dbReference>
<evidence type="ECO:0000313" key="8">
    <source>
        <dbReference type="Proteomes" id="UP001634394"/>
    </source>
</evidence>
<keyword evidence="8" id="KW-1185">Reference proteome</keyword>
<evidence type="ECO:0000256" key="5">
    <source>
        <dbReference type="SAM" id="SignalP"/>
    </source>
</evidence>
<organism evidence="7 8">
    <name type="scientific">Sinanodonta woodiana</name>
    <name type="common">Chinese pond mussel</name>
    <name type="synonym">Anodonta woodiana</name>
    <dbReference type="NCBI Taxonomy" id="1069815"/>
    <lineage>
        <taxon>Eukaryota</taxon>
        <taxon>Metazoa</taxon>
        <taxon>Spiralia</taxon>
        <taxon>Lophotrochozoa</taxon>
        <taxon>Mollusca</taxon>
        <taxon>Bivalvia</taxon>
        <taxon>Autobranchia</taxon>
        <taxon>Heteroconchia</taxon>
        <taxon>Palaeoheterodonta</taxon>
        <taxon>Unionida</taxon>
        <taxon>Unionoidea</taxon>
        <taxon>Unionidae</taxon>
        <taxon>Unioninae</taxon>
        <taxon>Sinanodonta</taxon>
    </lineage>
</organism>
<reference evidence="7 8" key="1">
    <citation type="submission" date="2024-11" db="EMBL/GenBank/DDBJ databases">
        <title>Chromosome-level genome assembly of the freshwater bivalve Anodonta woodiana.</title>
        <authorList>
            <person name="Chen X."/>
        </authorList>
    </citation>
    <scope>NUCLEOTIDE SEQUENCE [LARGE SCALE GENOMIC DNA]</scope>
    <source>
        <strain evidence="7">MN2024</strain>
        <tissue evidence="7">Gills</tissue>
    </source>
</reference>
<dbReference type="AlphaFoldDB" id="A0ABD3T3M6"/>
<evidence type="ECO:0000256" key="2">
    <source>
        <dbReference type="ARBA" id="ARBA00022525"/>
    </source>
</evidence>
<dbReference type="PRINTS" id="PR00007">
    <property type="entry name" value="COMPLEMNTC1Q"/>
</dbReference>
<comment type="caution">
    <text evidence="7">The sequence shown here is derived from an EMBL/GenBank/DDBJ whole genome shotgun (WGS) entry which is preliminary data.</text>
</comment>
<sequence length="208" mass="23211">MFSITLLCLLATSARVITAILEGVGRTDLEVVRIRLEEEKAKRLLLQNDVEVLMLQVEELKRKCDQRDKQGAYVNVSLVSHGVAFTATLSSHTKYVSEQTVIFDHIIVNEGNCYDSSTGRFKAPVRGLYSFSVTVLTPSSSTVVHVFIMKDREEIGRVYSGDGTGSVMVVTVMEKGQLVYVKERPGHSETVNGNHWSTFTGLLIDQYY</sequence>
<dbReference type="Proteomes" id="UP001634394">
    <property type="component" value="Unassembled WGS sequence"/>
</dbReference>
<keyword evidence="3 5" id="KW-0732">Signal</keyword>
<gene>
    <name evidence="7" type="ORF">ACJMK2_023256</name>
</gene>
<feature type="domain" description="C1q" evidence="6">
    <location>
        <begin position="78"/>
        <end position="208"/>
    </location>
</feature>
<comment type="subcellular location">
    <subcellularLocation>
        <location evidence="1">Secreted</location>
    </subcellularLocation>
</comment>
<evidence type="ECO:0000256" key="4">
    <source>
        <dbReference type="SAM" id="Coils"/>
    </source>
</evidence>
<dbReference type="SMART" id="SM00110">
    <property type="entry name" value="C1Q"/>
    <property type="match status" value="1"/>
</dbReference>
<dbReference type="Pfam" id="PF00386">
    <property type="entry name" value="C1q"/>
    <property type="match status" value="1"/>
</dbReference>
<protein>
    <recommendedName>
        <fullName evidence="6">C1q domain-containing protein</fullName>
    </recommendedName>
</protein>
<dbReference type="EMBL" id="JBJQND010000019">
    <property type="protein sequence ID" value="KAL3831515.1"/>
    <property type="molecule type" value="Genomic_DNA"/>
</dbReference>
<keyword evidence="2" id="KW-0964">Secreted</keyword>
<evidence type="ECO:0000256" key="3">
    <source>
        <dbReference type="ARBA" id="ARBA00022729"/>
    </source>
</evidence>
<name>A0ABD3T3M6_SINWO</name>
<proteinExistence type="predicted"/>
<evidence type="ECO:0000256" key="1">
    <source>
        <dbReference type="ARBA" id="ARBA00004613"/>
    </source>
</evidence>
<dbReference type="InterPro" id="IPR001073">
    <property type="entry name" value="C1q_dom"/>
</dbReference>
<dbReference type="Gene3D" id="2.60.120.40">
    <property type="match status" value="1"/>
</dbReference>
<feature type="coiled-coil region" evidence="4">
    <location>
        <begin position="43"/>
        <end position="70"/>
    </location>
</feature>
<evidence type="ECO:0000259" key="6">
    <source>
        <dbReference type="PROSITE" id="PS50871"/>
    </source>
</evidence>
<dbReference type="PANTHER" id="PTHR22923:SF116">
    <property type="entry name" value="C1Q DOMAIN-CONTAINING PROTEIN"/>
    <property type="match status" value="1"/>
</dbReference>
<feature type="signal peptide" evidence="5">
    <location>
        <begin position="1"/>
        <end position="19"/>
    </location>
</feature>
<accession>A0ABD3T3M6</accession>
<dbReference type="PROSITE" id="PS50871">
    <property type="entry name" value="C1Q"/>
    <property type="match status" value="1"/>
</dbReference>
<feature type="chain" id="PRO_5044827107" description="C1q domain-containing protein" evidence="5">
    <location>
        <begin position="20"/>
        <end position="208"/>
    </location>
</feature>
<dbReference type="PANTHER" id="PTHR22923">
    <property type="entry name" value="CEREBELLIN-RELATED"/>
    <property type="match status" value="1"/>
</dbReference>